<reference evidence="5 6" key="1">
    <citation type="journal article" date="2020" name="Phytopathology">
        <title>Genome Sequence Resources of Colletotrichum truncatum, C. plurivorum, C. musicola, and C. sojae: Four Species Pathogenic to Soybean (Glycine max).</title>
        <authorList>
            <person name="Rogerio F."/>
            <person name="Boufleur T.R."/>
            <person name="Ciampi-Guillardi M."/>
            <person name="Sukno S.A."/>
            <person name="Thon M.R."/>
            <person name="Massola Junior N.S."/>
            <person name="Baroncelli R."/>
        </authorList>
    </citation>
    <scope>NUCLEOTIDE SEQUENCE [LARGE SCALE GENOMIC DNA]</scope>
    <source>
        <strain evidence="5 6">LFN0009</strain>
    </source>
</reference>
<name>A0A8H6ITD3_9PEZI</name>
<dbReference type="GO" id="GO:0003677">
    <property type="term" value="F:DNA binding"/>
    <property type="evidence" value="ECO:0007669"/>
    <property type="project" value="UniProtKB-UniRule"/>
</dbReference>
<protein>
    <recommendedName>
        <fullName evidence="4">HMG box domain-containing protein</fullName>
    </recommendedName>
</protein>
<evidence type="ECO:0000259" key="4">
    <source>
        <dbReference type="PROSITE" id="PS50118"/>
    </source>
</evidence>
<keyword evidence="1 2" id="KW-0238">DNA-binding</keyword>
<keyword evidence="2" id="KW-0539">Nucleus</keyword>
<accession>A0A8H6ITD3</accession>
<feature type="region of interest" description="Disordered" evidence="3">
    <location>
        <begin position="47"/>
        <end position="98"/>
    </location>
</feature>
<keyword evidence="6" id="KW-1185">Reference proteome</keyword>
<sequence>MLTAIGRAAACRLPIRAAPLIVSRPQPITRAACPSFSTTQWSRLAAKAATTKKTAKKTSNVKEKAKKAASPKKKTEKTEKTEKAKPGPKPKPKKALTAEQLEKVRKRAWKEQSLVALEPKSKPRTGWTVFLYEFLQARPGMNVASVLPEASAEYRQLPSYEIQRLEKKAEENKQAWQVEWKAWLTSYTPQEIVAANIARGHLRKLKGKQIPAHLKDERIPKAPITAFAGYIKARLASGELPGRATGHMKALSGEWNALSEDDKAPWLEMAEAEKARYSRDVREVLGREVHGKSKQ</sequence>
<dbReference type="Proteomes" id="UP000652219">
    <property type="component" value="Unassembled WGS sequence"/>
</dbReference>
<dbReference type="PROSITE" id="PS50118">
    <property type="entry name" value="HMG_BOX_2"/>
    <property type="match status" value="1"/>
</dbReference>
<evidence type="ECO:0000256" key="3">
    <source>
        <dbReference type="SAM" id="MobiDB-lite"/>
    </source>
</evidence>
<evidence type="ECO:0000313" key="6">
    <source>
        <dbReference type="Proteomes" id="UP000652219"/>
    </source>
</evidence>
<evidence type="ECO:0000313" key="5">
    <source>
        <dbReference type="EMBL" id="KAF6796326.1"/>
    </source>
</evidence>
<feature type="compositionally biased region" description="Basic residues" evidence="3">
    <location>
        <begin position="64"/>
        <end position="75"/>
    </location>
</feature>
<dbReference type="PANTHER" id="PTHR48112">
    <property type="entry name" value="HIGH MOBILITY GROUP PROTEIN DSP1"/>
    <property type="match status" value="1"/>
</dbReference>
<dbReference type="SMART" id="SM00398">
    <property type="entry name" value="HMG"/>
    <property type="match status" value="2"/>
</dbReference>
<gene>
    <name evidence="5" type="ORF">CSOJ01_13274</name>
</gene>
<dbReference type="EMBL" id="WIGN01000376">
    <property type="protein sequence ID" value="KAF6796326.1"/>
    <property type="molecule type" value="Genomic_DNA"/>
</dbReference>
<dbReference type="Gene3D" id="1.10.30.10">
    <property type="entry name" value="High mobility group box domain"/>
    <property type="match status" value="2"/>
</dbReference>
<dbReference type="AlphaFoldDB" id="A0A8H6ITD3"/>
<dbReference type="InterPro" id="IPR009071">
    <property type="entry name" value="HMG_box_dom"/>
</dbReference>
<dbReference type="Pfam" id="PF00505">
    <property type="entry name" value="HMG_box"/>
    <property type="match status" value="1"/>
</dbReference>
<feature type="DNA-binding region" description="HMG box" evidence="2">
    <location>
        <begin position="220"/>
        <end position="285"/>
    </location>
</feature>
<organism evidence="5 6">
    <name type="scientific">Colletotrichum sojae</name>
    <dbReference type="NCBI Taxonomy" id="2175907"/>
    <lineage>
        <taxon>Eukaryota</taxon>
        <taxon>Fungi</taxon>
        <taxon>Dikarya</taxon>
        <taxon>Ascomycota</taxon>
        <taxon>Pezizomycotina</taxon>
        <taxon>Sordariomycetes</taxon>
        <taxon>Hypocreomycetidae</taxon>
        <taxon>Glomerellales</taxon>
        <taxon>Glomerellaceae</taxon>
        <taxon>Colletotrichum</taxon>
        <taxon>Colletotrichum orchidearum species complex</taxon>
    </lineage>
</organism>
<feature type="compositionally biased region" description="Basic and acidic residues" evidence="3">
    <location>
        <begin position="76"/>
        <end position="85"/>
    </location>
</feature>
<comment type="caution">
    <text evidence="5">The sequence shown here is derived from an EMBL/GenBank/DDBJ whole genome shotgun (WGS) entry which is preliminary data.</text>
</comment>
<evidence type="ECO:0000256" key="2">
    <source>
        <dbReference type="PROSITE-ProRule" id="PRU00267"/>
    </source>
</evidence>
<dbReference type="GO" id="GO:0005634">
    <property type="term" value="C:nucleus"/>
    <property type="evidence" value="ECO:0007669"/>
    <property type="project" value="UniProtKB-UniRule"/>
</dbReference>
<dbReference type="InterPro" id="IPR036910">
    <property type="entry name" value="HMG_box_dom_sf"/>
</dbReference>
<dbReference type="InterPro" id="IPR050342">
    <property type="entry name" value="HMGB"/>
</dbReference>
<proteinExistence type="predicted"/>
<feature type="domain" description="HMG box" evidence="4">
    <location>
        <begin position="220"/>
        <end position="285"/>
    </location>
</feature>
<evidence type="ECO:0000256" key="1">
    <source>
        <dbReference type="ARBA" id="ARBA00023125"/>
    </source>
</evidence>
<dbReference type="SUPFAM" id="SSF47095">
    <property type="entry name" value="HMG-box"/>
    <property type="match status" value="2"/>
</dbReference>